<dbReference type="STRING" id="1818881.A3196_05980"/>
<accession>A0A1E2UNQ9</accession>
<dbReference type="Pfam" id="PF13673">
    <property type="entry name" value="Acetyltransf_10"/>
    <property type="match status" value="1"/>
</dbReference>
<protein>
    <recommendedName>
        <fullName evidence="1">N-acetyltransferase domain-containing protein</fullName>
    </recommendedName>
</protein>
<evidence type="ECO:0000313" key="2">
    <source>
        <dbReference type="EMBL" id="ODB96346.1"/>
    </source>
</evidence>
<proteinExistence type="predicted"/>
<reference evidence="2 3" key="1">
    <citation type="submission" date="2016-03" db="EMBL/GenBank/DDBJ databases">
        <title>Chemosynthetic sulphur-oxidizing symbionts of marine invertebrate animals are capable of nitrogen fixation.</title>
        <authorList>
            <person name="Petersen J.M."/>
            <person name="Kemper A."/>
            <person name="Gruber-Vodicka H."/>
            <person name="Cardini U."/>
            <person name="Geest Mvander."/>
            <person name="Kleiner M."/>
            <person name="Bulgheresi S."/>
            <person name="Fussmann M."/>
            <person name="Herbold C."/>
            <person name="Seah B.K.B."/>
            <person name="Antony C.Paul."/>
            <person name="Liu D."/>
            <person name="Belitz A."/>
            <person name="Weber M."/>
        </authorList>
    </citation>
    <scope>NUCLEOTIDE SEQUENCE [LARGE SCALE GENOMIC DNA]</scope>
    <source>
        <strain evidence="2">G_D</strain>
    </source>
</reference>
<dbReference type="AlphaFoldDB" id="A0A1E2UNQ9"/>
<dbReference type="Proteomes" id="UP000094849">
    <property type="component" value="Unassembled WGS sequence"/>
</dbReference>
<sequence length="134" mass="15375">MKNRWFALWWHRFLRNIWLQFIANPEALKVRMQSDGFVLVAVQDDTIVGRVLSSKYGSSAVCDRQASRYSKKLLARSLDKASISDPNLSKLIVHSSPYVEPIYKKMGFYITGSVETDSGITYISMELLLQHENT</sequence>
<dbReference type="Gene3D" id="3.40.630.30">
    <property type="match status" value="1"/>
</dbReference>
<dbReference type="InterPro" id="IPR016181">
    <property type="entry name" value="Acyl_CoA_acyltransferase"/>
</dbReference>
<evidence type="ECO:0000259" key="1">
    <source>
        <dbReference type="Pfam" id="PF13673"/>
    </source>
</evidence>
<keyword evidence="3" id="KW-1185">Reference proteome</keyword>
<dbReference type="GO" id="GO:0016747">
    <property type="term" value="F:acyltransferase activity, transferring groups other than amino-acyl groups"/>
    <property type="evidence" value="ECO:0007669"/>
    <property type="project" value="InterPro"/>
</dbReference>
<comment type="caution">
    <text evidence="2">The sequence shown here is derived from an EMBL/GenBank/DDBJ whole genome shotgun (WGS) entry which is preliminary data.</text>
</comment>
<organism evidence="2 3">
    <name type="scientific">Candidatus Thiodiazotropha endoloripes</name>
    <dbReference type="NCBI Taxonomy" id="1818881"/>
    <lineage>
        <taxon>Bacteria</taxon>
        <taxon>Pseudomonadati</taxon>
        <taxon>Pseudomonadota</taxon>
        <taxon>Gammaproteobacteria</taxon>
        <taxon>Chromatiales</taxon>
        <taxon>Sedimenticolaceae</taxon>
        <taxon>Candidatus Thiodiazotropha</taxon>
    </lineage>
</organism>
<dbReference type="InterPro" id="IPR000182">
    <property type="entry name" value="GNAT_dom"/>
</dbReference>
<dbReference type="EMBL" id="LVJZ01000003">
    <property type="protein sequence ID" value="ODB96346.1"/>
    <property type="molecule type" value="Genomic_DNA"/>
</dbReference>
<evidence type="ECO:0000313" key="3">
    <source>
        <dbReference type="Proteomes" id="UP000094849"/>
    </source>
</evidence>
<gene>
    <name evidence="2" type="ORF">A3196_05980</name>
</gene>
<feature type="domain" description="N-acetyltransferase" evidence="1">
    <location>
        <begin position="19"/>
        <end position="128"/>
    </location>
</feature>
<name>A0A1E2UNQ9_9GAMM</name>
<dbReference type="RefSeq" id="WP_071933764.1">
    <property type="nucleotide sequence ID" value="NZ_LVJZ01000003.1"/>
</dbReference>
<dbReference type="SUPFAM" id="SSF55729">
    <property type="entry name" value="Acyl-CoA N-acyltransferases (Nat)"/>
    <property type="match status" value="1"/>
</dbReference>